<accession>A0A7G1P9U0</accession>
<evidence type="ECO:0000313" key="1">
    <source>
        <dbReference type="EMBL" id="BCL30487.1"/>
    </source>
</evidence>
<dbReference type="EMBL" id="AP023440">
    <property type="protein sequence ID" value="BCL30487.1"/>
    <property type="molecule type" value="Genomic_DNA"/>
</dbReference>
<dbReference type="Proteomes" id="UP000516444">
    <property type="component" value="Chromosome"/>
</dbReference>
<reference evidence="1 2" key="1">
    <citation type="journal article" date="2014" name="Int. J. Syst. Evol. Microbiol.">
        <title>Complete genome sequence of Corynebacterium casei LMG S-19264T (=DSM 44701T), isolated from a smear-ripened cheese.</title>
        <authorList>
            <consortium name="US DOE Joint Genome Institute (JGI-PGF)"/>
            <person name="Walter F."/>
            <person name="Albersmeier A."/>
            <person name="Kalinowski J."/>
            <person name="Ruckert C."/>
        </authorList>
    </citation>
    <scope>NUCLEOTIDE SEQUENCE [LARGE SCALE GENOMIC DNA]</scope>
    <source>
        <strain evidence="1 2">JCM 4677</strain>
    </source>
</reference>
<name>A0A7G1P9U0_9ACTN</name>
<organism evidence="1 2">
    <name type="scientific">Streptomyces aurantiacus</name>
    <dbReference type="NCBI Taxonomy" id="47760"/>
    <lineage>
        <taxon>Bacteria</taxon>
        <taxon>Bacillati</taxon>
        <taxon>Actinomycetota</taxon>
        <taxon>Actinomycetes</taxon>
        <taxon>Kitasatosporales</taxon>
        <taxon>Streptomycetaceae</taxon>
        <taxon>Streptomyces</taxon>
        <taxon>Streptomyces aurantiacus group</taxon>
    </lineage>
</organism>
<dbReference type="RefSeq" id="WP_055510147.1">
    <property type="nucleotide sequence ID" value="NZ_JBHMCV010000039.1"/>
</dbReference>
<protein>
    <submittedName>
        <fullName evidence="1">Uncharacterized protein</fullName>
    </submittedName>
</protein>
<gene>
    <name evidence="1" type="ORF">GCM10017557_53460</name>
</gene>
<dbReference type="AlphaFoldDB" id="A0A7G1P9U0"/>
<dbReference type="KEGG" id="sgm:GCM10017557_53460"/>
<dbReference type="OrthoDB" id="9815354at2"/>
<proteinExistence type="predicted"/>
<sequence length="116" mass="12669">MERTREIQRLEKLLEDPGIKLSSVVSDLGGKSARTMVEALISGERAPQVLARLAVGALKNKEAQLIQALTGFFTDHHAFLARTMLDHIDAATATVKGSPPRSTAVWSHTDASWSCW</sequence>
<evidence type="ECO:0000313" key="2">
    <source>
        <dbReference type="Proteomes" id="UP000516444"/>
    </source>
</evidence>
<keyword evidence="2" id="KW-1185">Reference proteome</keyword>